<dbReference type="STRING" id="1531966.A0A0A1SIU7"/>
<reference evidence="4 5" key="1">
    <citation type="journal article" date="2015" name="Genome Announc.">
        <title>Draft Genome Sequence and Gene Annotation of the Entomopathogenic Fungus Verticillium hemipterigenum.</title>
        <authorList>
            <person name="Horn F."/>
            <person name="Habel A."/>
            <person name="Scharf D.H."/>
            <person name="Dworschak J."/>
            <person name="Brakhage A.A."/>
            <person name="Guthke R."/>
            <person name="Hertweck C."/>
            <person name="Linde J."/>
        </authorList>
    </citation>
    <scope>NUCLEOTIDE SEQUENCE [LARGE SCALE GENOMIC DNA]</scope>
</reference>
<dbReference type="InterPro" id="IPR054471">
    <property type="entry name" value="GPIID_WHD"/>
</dbReference>
<feature type="repeat" description="ANK" evidence="2">
    <location>
        <begin position="958"/>
        <end position="990"/>
    </location>
</feature>
<dbReference type="InterPro" id="IPR002110">
    <property type="entry name" value="Ankyrin_rpt"/>
</dbReference>
<name>A0A0A1SIU7_9HYPO</name>
<protein>
    <recommendedName>
        <fullName evidence="3">NACHT domain-containing protein</fullName>
    </recommendedName>
</protein>
<sequence length="1191" mass="132768">MAELPPQFTHDDYTVGWICALPATELAAAWAMLDVEHPVLHAADPQDANVYLLGSIRDHNVVVACLPAEKTGKVSAATVAKDMLRSFKAIRFGLVVGIGGGAPYYGVTDVDRGDGESESEESDLDDIEDIKDIRLGDVVIGLHSKSTEAVIQYDFGKSVQEKEFIQAGGRLNKPPDILLGAVARLQGECAVKGHKISELLSKMLSENPGMVEKFSYPGPGKDRLFKSNVVHVEGKKSCKSCCGPLNNNLVKRKDRQNNTPQLHYGTIGSADQVMKDALLRDQLAQKHNIMCFEMEAAGLMDSFPCLVIRGICDYADSHKNKIWQPYAAAVAAAYAKELLSNVSGLGVRNLSPIEQINQNLEDVQKTSHQTNAFICAMRVDIHTERIARWLSPADPSTNINNAREARYTGTGDWFIQSEAFKNWKLGCNQCLWLHGMPGCGKTVLSTTILDNLAAMNTYTILTFFFDFRKTSNQRLDDMLHSIVFQLYCSRLTCRKVLDSLFTSHGDGNEQPDTDKLSHCLKDMMQTVGKVIILLDALDEGSDRPKLLKWMKEFIPPLTHVQLLCTSRPEDDIRQSLPGWVKENNCISLNTDCINADICSYVHARLNESEEYERWVEEPRILEMIKVTISGKAGGMFRWASCQLDLLRDCVDAESLEEALQSLPPDLDATYAQILENIPRIRKKKTIRLLQFLFYSERPLTLGEAIDVVAVRIDSGYFDNRDRLRRRSDITAYCSSLVLLTENKNNEQLSTVQLAHFSVKEYLKGCMMSEFISPEPMITITQICLAYLGSIQLGEVSGIRIKYPLARYASEIWMECAWHAKDSIPTNDAASEFLQNDVKFTLWASLFDLERPWIWNPGKPETLPLYLVCLSGLKEVASRMISNGADIHMQGGQYGNALQAASSTGHFETAQLLLDRGANINMQGASFDNALQAASHNGHFEIVQLLLDREANINIQGGQYGNALQAASLNGHFETVQLLLEREADMNVQASNFSDTLEIAAYKGYRDLVQLLVDKEAHTHSSCGRYTNVFHAAVLRQDTRAIQLFLDSGIDVNSLDQFGSTTLLVAVRTGRTKVAELLLARKDVDINAIDALHRSVSWWASKTKNTRIINLLLEHGLPATELTEQDKKMILSTTEFESVFRRCDACVRSIPSEISFYSCSICSNGDFAICLDCFGGGLYCFDRSHNMTLRSV</sequence>
<dbReference type="AlphaFoldDB" id="A0A0A1SIU7"/>
<dbReference type="Proteomes" id="UP000039046">
    <property type="component" value="Unassembled WGS sequence"/>
</dbReference>
<evidence type="ECO:0000313" key="5">
    <source>
        <dbReference type="Proteomes" id="UP000039046"/>
    </source>
</evidence>
<feature type="repeat" description="ANK" evidence="2">
    <location>
        <begin position="892"/>
        <end position="924"/>
    </location>
</feature>
<feature type="domain" description="NACHT" evidence="3">
    <location>
        <begin position="429"/>
        <end position="568"/>
    </location>
</feature>
<dbReference type="Pfam" id="PF12796">
    <property type="entry name" value="Ank_2"/>
    <property type="match status" value="2"/>
</dbReference>
<dbReference type="InterPro" id="IPR035994">
    <property type="entry name" value="Nucleoside_phosphorylase_sf"/>
</dbReference>
<evidence type="ECO:0000256" key="1">
    <source>
        <dbReference type="ARBA" id="ARBA00022737"/>
    </source>
</evidence>
<gene>
    <name evidence="4" type="ORF">VHEMI00263</name>
</gene>
<dbReference type="PROSITE" id="PS50297">
    <property type="entry name" value="ANK_REP_REGION"/>
    <property type="match status" value="2"/>
</dbReference>
<proteinExistence type="predicted"/>
<dbReference type="Gene3D" id="3.40.50.1580">
    <property type="entry name" value="Nucleoside phosphorylase domain"/>
    <property type="match status" value="1"/>
</dbReference>
<feature type="repeat" description="ANK" evidence="2">
    <location>
        <begin position="925"/>
        <end position="957"/>
    </location>
</feature>
<dbReference type="SUPFAM" id="SSF52540">
    <property type="entry name" value="P-loop containing nucleoside triphosphate hydrolases"/>
    <property type="match status" value="1"/>
</dbReference>
<dbReference type="Pfam" id="PF00023">
    <property type="entry name" value="Ank"/>
    <property type="match status" value="1"/>
</dbReference>
<keyword evidence="1" id="KW-0677">Repeat</keyword>
<dbReference type="InterPro" id="IPR036770">
    <property type="entry name" value="Ankyrin_rpt-contain_sf"/>
</dbReference>
<evidence type="ECO:0000259" key="3">
    <source>
        <dbReference type="PROSITE" id="PS50837"/>
    </source>
</evidence>
<dbReference type="SMART" id="SM00248">
    <property type="entry name" value="ANK"/>
    <property type="match status" value="8"/>
</dbReference>
<keyword evidence="5" id="KW-1185">Reference proteome</keyword>
<organism evidence="4 5">
    <name type="scientific">[Torrubiella] hemipterigena</name>
    <dbReference type="NCBI Taxonomy" id="1531966"/>
    <lineage>
        <taxon>Eukaryota</taxon>
        <taxon>Fungi</taxon>
        <taxon>Dikarya</taxon>
        <taxon>Ascomycota</taxon>
        <taxon>Pezizomycotina</taxon>
        <taxon>Sordariomycetes</taxon>
        <taxon>Hypocreomycetidae</taxon>
        <taxon>Hypocreales</taxon>
        <taxon>Clavicipitaceae</taxon>
        <taxon>Clavicipitaceae incertae sedis</taxon>
        <taxon>'Torrubiella' clade</taxon>
    </lineage>
</organism>
<dbReference type="OrthoDB" id="194358at2759"/>
<dbReference type="EMBL" id="CDHN01000001">
    <property type="protein sequence ID" value="CEJ80058.1"/>
    <property type="molecule type" value="Genomic_DNA"/>
</dbReference>
<evidence type="ECO:0000256" key="2">
    <source>
        <dbReference type="PROSITE-ProRule" id="PRU00023"/>
    </source>
</evidence>
<dbReference type="Pfam" id="PF24883">
    <property type="entry name" value="NPHP3_N"/>
    <property type="match status" value="1"/>
</dbReference>
<dbReference type="HOGENOM" id="CLU_000288_34_2_1"/>
<dbReference type="GO" id="GO:0003824">
    <property type="term" value="F:catalytic activity"/>
    <property type="evidence" value="ECO:0007669"/>
    <property type="project" value="InterPro"/>
</dbReference>
<dbReference type="InterPro" id="IPR056884">
    <property type="entry name" value="NPHP3-like_N"/>
</dbReference>
<dbReference type="InterPro" id="IPR027417">
    <property type="entry name" value="P-loop_NTPase"/>
</dbReference>
<dbReference type="PROSITE" id="PS50088">
    <property type="entry name" value="ANK_REPEAT"/>
    <property type="match status" value="3"/>
</dbReference>
<accession>A0A0A1SIU7</accession>
<dbReference type="PANTHER" id="PTHR46082:SF11">
    <property type="entry name" value="AAA+ ATPASE DOMAIN-CONTAINING PROTEIN-RELATED"/>
    <property type="match status" value="1"/>
</dbReference>
<dbReference type="PANTHER" id="PTHR46082">
    <property type="entry name" value="ATP/GTP-BINDING PROTEIN-RELATED"/>
    <property type="match status" value="1"/>
</dbReference>
<dbReference type="Pfam" id="PF22939">
    <property type="entry name" value="WHD_GPIID"/>
    <property type="match status" value="1"/>
</dbReference>
<dbReference type="SUPFAM" id="SSF48403">
    <property type="entry name" value="Ankyrin repeat"/>
    <property type="match status" value="1"/>
</dbReference>
<dbReference type="InterPro" id="IPR053137">
    <property type="entry name" value="NLR-like"/>
</dbReference>
<dbReference type="SUPFAM" id="SSF53167">
    <property type="entry name" value="Purine and uridine phosphorylases"/>
    <property type="match status" value="1"/>
</dbReference>
<dbReference type="Gene3D" id="3.40.50.300">
    <property type="entry name" value="P-loop containing nucleotide triphosphate hydrolases"/>
    <property type="match status" value="1"/>
</dbReference>
<keyword evidence="2" id="KW-0040">ANK repeat</keyword>
<dbReference type="InterPro" id="IPR007111">
    <property type="entry name" value="NACHT_NTPase"/>
</dbReference>
<dbReference type="GO" id="GO:0009116">
    <property type="term" value="P:nucleoside metabolic process"/>
    <property type="evidence" value="ECO:0007669"/>
    <property type="project" value="InterPro"/>
</dbReference>
<evidence type="ECO:0000313" key="4">
    <source>
        <dbReference type="EMBL" id="CEJ80058.1"/>
    </source>
</evidence>
<dbReference type="PROSITE" id="PS50837">
    <property type="entry name" value="NACHT"/>
    <property type="match status" value="1"/>
</dbReference>
<dbReference type="Gene3D" id="1.25.40.20">
    <property type="entry name" value="Ankyrin repeat-containing domain"/>
    <property type="match status" value="1"/>
</dbReference>